<dbReference type="GO" id="GO:0008094">
    <property type="term" value="F:ATP-dependent activity, acting on DNA"/>
    <property type="evidence" value="ECO:0007669"/>
    <property type="project" value="TreeGrafter"/>
</dbReference>
<dbReference type="InterPro" id="IPR051988">
    <property type="entry name" value="HRR_RAD51_Paralog"/>
</dbReference>
<dbReference type="GO" id="GO:0007131">
    <property type="term" value="P:reciprocal meiotic recombination"/>
    <property type="evidence" value="ECO:0007669"/>
    <property type="project" value="TreeGrafter"/>
</dbReference>
<organism evidence="3 4">
    <name type="scientific">Lipomyces starkeyi NRRL Y-11557</name>
    <dbReference type="NCBI Taxonomy" id="675824"/>
    <lineage>
        <taxon>Eukaryota</taxon>
        <taxon>Fungi</taxon>
        <taxon>Dikarya</taxon>
        <taxon>Ascomycota</taxon>
        <taxon>Saccharomycotina</taxon>
        <taxon>Lipomycetes</taxon>
        <taxon>Lipomycetales</taxon>
        <taxon>Lipomycetaceae</taxon>
        <taxon>Lipomyces</taxon>
    </lineage>
</organism>
<accession>A0A1E3Q814</accession>
<keyword evidence="4" id="KW-1185">Reference proteome</keyword>
<feature type="non-terminal residue" evidence="3">
    <location>
        <position position="247"/>
    </location>
</feature>
<dbReference type="OrthoDB" id="336321at2759"/>
<keyword evidence="2" id="KW-0539">Nucleus</keyword>
<sequence length="247" mass="27858">MAAVFRDIFPSSRISVLTGHAHDDIKSIFAMHALAEFLVANPTRTAIWIDSLGVFQGFLFRDILKLHFCRQYEDNKEVELDEKLEKAIESVQFIRVFDATGLQESMTELENSFANATNQTTTVDDTDQEMRGLLVIDSISATYSRAMANDQPMGHAYMEIFLKLLGRFSRTYNITSMLISSSVTSSPADVVRSQFDSVAQKPSLGSTFLYLVDFCTLISRDPGSGVYVFEILADRWRATEGHLLYFE</sequence>
<dbReference type="InterPro" id="IPR027417">
    <property type="entry name" value="P-loop_NTPase"/>
</dbReference>
<comment type="subcellular location">
    <subcellularLocation>
        <location evidence="1">Nucleus</location>
    </subcellularLocation>
</comment>
<dbReference type="PANTHER" id="PTHR46457">
    <property type="entry name" value="DNA REPAIR PROTEIN RAD51 HOMOLOG 4"/>
    <property type="match status" value="1"/>
</dbReference>
<evidence type="ECO:0000256" key="2">
    <source>
        <dbReference type="ARBA" id="ARBA00023242"/>
    </source>
</evidence>
<dbReference type="GO" id="GO:0005657">
    <property type="term" value="C:replication fork"/>
    <property type="evidence" value="ECO:0007669"/>
    <property type="project" value="TreeGrafter"/>
</dbReference>
<dbReference type="GO" id="GO:0042148">
    <property type="term" value="P:DNA strand invasion"/>
    <property type="evidence" value="ECO:0007669"/>
    <property type="project" value="TreeGrafter"/>
</dbReference>
<dbReference type="GO" id="GO:0000400">
    <property type="term" value="F:four-way junction DNA binding"/>
    <property type="evidence" value="ECO:0007669"/>
    <property type="project" value="TreeGrafter"/>
</dbReference>
<protein>
    <recommendedName>
        <fullName evidence="5">DNA recombination and repair protein Rad51-like C-terminal domain-containing protein</fullName>
    </recommendedName>
</protein>
<reference evidence="3 4" key="1">
    <citation type="journal article" date="2016" name="Proc. Natl. Acad. Sci. U.S.A.">
        <title>Comparative genomics of biotechnologically important yeasts.</title>
        <authorList>
            <person name="Riley R."/>
            <person name="Haridas S."/>
            <person name="Wolfe K.H."/>
            <person name="Lopes M.R."/>
            <person name="Hittinger C.T."/>
            <person name="Goeker M."/>
            <person name="Salamov A.A."/>
            <person name="Wisecaver J.H."/>
            <person name="Long T.M."/>
            <person name="Calvey C.H."/>
            <person name="Aerts A.L."/>
            <person name="Barry K.W."/>
            <person name="Choi C."/>
            <person name="Clum A."/>
            <person name="Coughlan A.Y."/>
            <person name="Deshpande S."/>
            <person name="Douglass A.P."/>
            <person name="Hanson S.J."/>
            <person name="Klenk H.-P."/>
            <person name="LaButti K.M."/>
            <person name="Lapidus A."/>
            <person name="Lindquist E.A."/>
            <person name="Lipzen A.M."/>
            <person name="Meier-Kolthoff J.P."/>
            <person name="Ohm R.A."/>
            <person name="Otillar R.P."/>
            <person name="Pangilinan J.L."/>
            <person name="Peng Y."/>
            <person name="Rokas A."/>
            <person name="Rosa C.A."/>
            <person name="Scheuner C."/>
            <person name="Sibirny A.A."/>
            <person name="Slot J.C."/>
            <person name="Stielow J.B."/>
            <person name="Sun H."/>
            <person name="Kurtzman C.P."/>
            <person name="Blackwell M."/>
            <person name="Grigoriev I.V."/>
            <person name="Jeffries T.W."/>
        </authorList>
    </citation>
    <scope>NUCLEOTIDE SEQUENCE [LARGE SCALE GENOMIC DNA]</scope>
    <source>
        <strain evidence="3 4">NRRL Y-11557</strain>
    </source>
</reference>
<dbReference type="GO" id="GO:0000724">
    <property type="term" value="P:double-strand break repair via homologous recombination"/>
    <property type="evidence" value="ECO:0007669"/>
    <property type="project" value="TreeGrafter"/>
</dbReference>
<dbReference type="Gene3D" id="3.40.50.300">
    <property type="entry name" value="P-loop containing nucleotide triphosphate hydrolases"/>
    <property type="match status" value="1"/>
</dbReference>
<dbReference type="STRING" id="675824.A0A1E3Q814"/>
<dbReference type="AlphaFoldDB" id="A0A1E3Q814"/>
<dbReference type="SUPFAM" id="SSF52540">
    <property type="entry name" value="P-loop containing nucleoside triphosphate hydrolases"/>
    <property type="match status" value="1"/>
</dbReference>
<dbReference type="GO" id="GO:0005815">
    <property type="term" value="C:microtubule organizing center"/>
    <property type="evidence" value="ECO:0007669"/>
    <property type="project" value="TreeGrafter"/>
</dbReference>
<dbReference type="GO" id="GO:0000723">
    <property type="term" value="P:telomere maintenance"/>
    <property type="evidence" value="ECO:0007669"/>
    <property type="project" value="TreeGrafter"/>
</dbReference>
<evidence type="ECO:0008006" key="5">
    <source>
        <dbReference type="Google" id="ProtNLM"/>
    </source>
</evidence>
<dbReference type="PANTHER" id="PTHR46457:SF1">
    <property type="entry name" value="DNA REPAIR PROTEIN RAD51 HOMOLOG 4"/>
    <property type="match status" value="1"/>
</dbReference>
<dbReference type="GO" id="GO:0033063">
    <property type="term" value="C:Rad51B-Rad51C-Rad51D-XRCC2 complex"/>
    <property type="evidence" value="ECO:0007669"/>
    <property type="project" value="TreeGrafter"/>
</dbReference>
<evidence type="ECO:0000256" key="1">
    <source>
        <dbReference type="ARBA" id="ARBA00004123"/>
    </source>
</evidence>
<name>A0A1E3Q814_LIPST</name>
<dbReference type="Proteomes" id="UP000094385">
    <property type="component" value="Unassembled WGS sequence"/>
</dbReference>
<dbReference type="EMBL" id="KV454293">
    <property type="protein sequence ID" value="ODQ73849.1"/>
    <property type="molecule type" value="Genomic_DNA"/>
</dbReference>
<proteinExistence type="predicted"/>
<evidence type="ECO:0000313" key="3">
    <source>
        <dbReference type="EMBL" id="ODQ73849.1"/>
    </source>
</evidence>
<dbReference type="GO" id="GO:0003697">
    <property type="term" value="F:single-stranded DNA binding"/>
    <property type="evidence" value="ECO:0007669"/>
    <property type="project" value="TreeGrafter"/>
</dbReference>
<gene>
    <name evidence="3" type="ORF">LIPSTDRAFT_117347</name>
</gene>
<evidence type="ECO:0000313" key="4">
    <source>
        <dbReference type="Proteomes" id="UP000094385"/>
    </source>
</evidence>